<proteinExistence type="predicted"/>
<dbReference type="EMBL" id="GBRH01262169">
    <property type="protein sequence ID" value="JAD35726.1"/>
    <property type="molecule type" value="Transcribed_RNA"/>
</dbReference>
<organism evidence="1">
    <name type="scientific">Arundo donax</name>
    <name type="common">Giant reed</name>
    <name type="synonym">Donax arundinaceus</name>
    <dbReference type="NCBI Taxonomy" id="35708"/>
    <lineage>
        <taxon>Eukaryota</taxon>
        <taxon>Viridiplantae</taxon>
        <taxon>Streptophyta</taxon>
        <taxon>Embryophyta</taxon>
        <taxon>Tracheophyta</taxon>
        <taxon>Spermatophyta</taxon>
        <taxon>Magnoliopsida</taxon>
        <taxon>Liliopsida</taxon>
        <taxon>Poales</taxon>
        <taxon>Poaceae</taxon>
        <taxon>PACMAD clade</taxon>
        <taxon>Arundinoideae</taxon>
        <taxon>Arundineae</taxon>
        <taxon>Arundo</taxon>
    </lineage>
</organism>
<evidence type="ECO:0000313" key="1">
    <source>
        <dbReference type="EMBL" id="JAD35726.1"/>
    </source>
</evidence>
<sequence length="33" mass="3917">MQSSLQTCSIEQKKNLMWCQRSARLKMQVAMEK</sequence>
<dbReference type="AlphaFoldDB" id="A0A0A8ZA85"/>
<accession>A0A0A8ZA85</accession>
<reference evidence="1" key="2">
    <citation type="journal article" date="2015" name="Data Brief">
        <title>Shoot transcriptome of the giant reed, Arundo donax.</title>
        <authorList>
            <person name="Barrero R.A."/>
            <person name="Guerrero F.D."/>
            <person name="Moolhuijzen P."/>
            <person name="Goolsby J.A."/>
            <person name="Tidwell J."/>
            <person name="Bellgard S.E."/>
            <person name="Bellgard M.I."/>
        </authorList>
    </citation>
    <scope>NUCLEOTIDE SEQUENCE</scope>
    <source>
        <tissue evidence="1">Shoot tissue taken approximately 20 cm above the soil surface</tissue>
    </source>
</reference>
<name>A0A0A8ZA85_ARUDO</name>
<reference evidence="1" key="1">
    <citation type="submission" date="2014-09" db="EMBL/GenBank/DDBJ databases">
        <authorList>
            <person name="Magalhaes I.L.F."/>
            <person name="Oliveira U."/>
            <person name="Santos F.R."/>
            <person name="Vidigal T.H.D.A."/>
            <person name="Brescovit A.D."/>
            <person name="Santos A.J."/>
        </authorList>
    </citation>
    <scope>NUCLEOTIDE SEQUENCE</scope>
    <source>
        <tissue evidence="1">Shoot tissue taken approximately 20 cm above the soil surface</tissue>
    </source>
</reference>
<protein>
    <submittedName>
        <fullName evidence="1">Uncharacterized protein</fullName>
    </submittedName>
</protein>